<dbReference type="InterPro" id="IPR013320">
    <property type="entry name" value="ConA-like_dom_sf"/>
</dbReference>
<dbReference type="Proteomes" id="UP000602759">
    <property type="component" value="Unassembled WGS sequence"/>
</dbReference>
<evidence type="ECO:0000256" key="1">
    <source>
        <dbReference type="ARBA" id="ARBA00009902"/>
    </source>
</evidence>
<evidence type="ECO:0000259" key="4">
    <source>
        <dbReference type="Pfam" id="PF00251"/>
    </source>
</evidence>
<comment type="caution">
    <text evidence="5">The sequence shown here is derived from an EMBL/GenBank/DDBJ whole genome shotgun (WGS) entry which is preliminary data.</text>
</comment>
<evidence type="ECO:0000313" key="6">
    <source>
        <dbReference type="Proteomes" id="UP000602759"/>
    </source>
</evidence>
<keyword evidence="3" id="KW-0326">Glycosidase</keyword>
<gene>
    <name evidence="5" type="ORF">H8B06_18900</name>
</gene>
<dbReference type="CDD" id="cd18622">
    <property type="entry name" value="GH32_Inu-like"/>
    <property type="match status" value="1"/>
</dbReference>
<sequence>MTTTLLSVFSAILLIVSSLSSLAGEIQIKINKKYLNFPISHAQDRAQMVFMANDIPDLAVVIRLAPSDPDYWVFKDVSDLQGKVLTIRYEGSQQALSQIYQDDSIAGQDSLYKESKRPQFHFTTKRGWINDPNGLVYHDGEYHLYYQHNPYEREWENMHWGHAVSKDLVHWEELPVALFPDELGTMYSGSAVVDYENTAGYNQQDKPAMVIAYTAAAPDRQTQCIAYSLDNGRTFRKYEGNPVIDSKDTWNSVDTRDPKVFWYSPSDHWVMVLNERDGHSIYTSKNLKEWHYESHVTGFWECPELFELPIDGDATNTKWVMYGASGTYMIGNFNGKQFIPERGKYQFTTGSIYAAQTFTNMSDNRRVQIGWGRVKHPGMPFNGMMLLPTELTLRTTRDGLRLFSEPTEEIEQLFTPLQQWTNLTSEKANELLVVWNSEDCLRIRTTLVLSHATSAGISFFGQHILDYDLNGNKVNGVFYSPDDMTSMEISADIYIDKTNVEVFIDGGAYSYSFERKFPTNGPEGLNFWGNNIEVKNLELFRIASIWD</sequence>
<reference evidence="5 6" key="1">
    <citation type="submission" date="2020-08" db="EMBL/GenBank/DDBJ databases">
        <title>Sphingobacterium sp. DN00404 isolated from aquaculture water.</title>
        <authorList>
            <person name="Zhang M."/>
        </authorList>
    </citation>
    <scope>NUCLEOTIDE SEQUENCE [LARGE SCALE GENOMIC DNA]</scope>
    <source>
        <strain evidence="5 6">DN00404</strain>
    </source>
</reference>
<feature type="domain" description="Glycosyl hydrolase family 32 N-terminal" evidence="4">
    <location>
        <begin position="121"/>
        <end position="401"/>
    </location>
</feature>
<dbReference type="Gene3D" id="2.115.10.20">
    <property type="entry name" value="Glycosyl hydrolase domain, family 43"/>
    <property type="match status" value="1"/>
</dbReference>
<dbReference type="Gene3D" id="2.60.120.560">
    <property type="entry name" value="Exo-inulinase, domain 1"/>
    <property type="match status" value="1"/>
</dbReference>
<dbReference type="Pfam" id="PF00251">
    <property type="entry name" value="Glyco_hydro_32N"/>
    <property type="match status" value="1"/>
</dbReference>
<dbReference type="SUPFAM" id="SSF75005">
    <property type="entry name" value="Arabinanase/levansucrase/invertase"/>
    <property type="match status" value="1"/>
</dbReference>
<name>A0ABR7YUG8_9SPHI</name>
<dbReference type="RefSeq" id="WP_190995755.1">
    <property type="nucleotide sequence ID" value="NZ_JACOIK010000016.1"/>
</dbReference>
<dbReference type="SUPFAM" id="SSF49899">
    <property type="entry name" value="Concanavalin A-like lectins/glucanases"/>
    <property type="match status" value="1"/>
</dbReference>
<dbReference type="PANTHER" id="PTHR42800">
    <property type="entry name" value="EXOINULINASE INUD (AFU_ORTHOLOGUE AFUA_5G00480)"/>
    <property type="match status" value="1"/>
</dbReference>
<keyword evidence="2 5" id="KW-0378">Hydrolase</keyword>
<organism evidence="5 6">
    <name type="scientific">Sphingobacterium micropteri</name>
    <dbReference type="NCBI Taxonomy" id="2763501"/>
    <lineage>
        <taxon>Bacteria</taxon>
        <taxon>Pseudomonadati</taxon>
        <taxon>Bacteroidota</taxon>
        <taxon>Sphingobacteriia</taxon>
        <taxon>Sphingobacteriales</taxon>
        <taxon>Sphingobacteriaceae</taxon>
        <taxon>Sphingobacterium</taxon>
    </lineage>
</organism>
<evidence type="ECO:0000256" key="2">
    <source>
        <dbReference type="ARBA" id="ARBA00022801"/>
    </source>
</evidence>
<keyword evidence="6" id="KW-1185">Reference proteome</keyword>
<dbReference type="EMBL" id="JACOIK010000016">
    <property type="protein sequence ID" value="MBD1434897.1"/>
    <property type="molecule type" value="Genomic_DNA"/>
</dbReference>
<dbReference type="PANTHER" id="PTHR42800:SF1">
    <property type="entry name" value="EXOINULINASE INUD (AFU_ORTHOLOGUE AFUA_5G00480)"/>
    <property type="match status" value="1"/>
</dbReference>
<dbReference type="GO" id="GO:0016787">
    <property type="term" value="F:hydrolase activity"/>
    <property type="evidence" value="ECO:0007669"/>
    <property type="project" value="UniProtKB-KW"/>
</dbReference>
<evidence type="ECO:0000313" key="5">
    <source>
        <dbReference type="EMBL" id="MBD1434897.1"/>
    </source>
</evidence>
<proteinExistence type="inferred from homology"/>
<dbReference type="InterPro" id="IPR013148">
    <property type="entry name" value="Glyco_hydro_32_N"/>
</dbReference>
<dbReference type="SMART" id="SM00640">
    <property type="entry name" value="Glyco_32"/>
    <property type="match status" value="1"/>
</dbReference>
<accession>A0ABR7YUG8</accession>
<dbReference type="InterPro" id="IPR023296">
    <property type="entry name" value="Glyco_hydro_beta-prop_sf"/>
</dbReference>
<dbReference type="InterPro" id="IPR001362">
    <property type="entry name" value="Glyco_hydro_32"/>
</dbReference>
<comment type="similarity">
    <text evidence="1">Belongs to the glycosyl hydrolase 32 family.</text>
</comment>
<evidence type="ECO:0000256" key="3">
    <source>
        <dbReference type="ARBA" id="ARBA00023295"/>
    </source>
</evidence>
<protein>
    <submittedName>
        <fullName evidence="5">Glycoside hydrolase family 32 protein</fullName>
    </submittedName>
</protein>